<gene>
    <name evidence="7" type="ORF">CMV_021969</name>
</gene>
<dbReference type="AlphaFoldDB" id="A0A8J4QJ49"/>
<keyword evidence="3" id="KW-0560">Oxidoreductase</keyword>
<evidence type="ECO:0000313" key="7">
    <source>
        <dbReference type="EMBL" id="KAF3952476.1"/>
    </source>
</evidence>
<dbReference type="Proteomes" id="UP000737018">
    <property type="component" value="Unassembled WGS sequence"/>
</dbReference>
<name>A0A8J4QJ49_9ROSI</name>
<keyword evidence="6" id="KW-1133">Transmembrane helix</keyword>
<dbReference type="SUPFAM" id="SSF48264">
    <property type="entry name" value="Cytochrome P450"/>
    <property type="match status" value="1"/>
</dbReference>
<evidence type="ECO:0000256" key="4">
    <source>
        <dbReference type="ARBA" id="ARBA00023004"/>
    </source>
</evidence>
<dbReference type="PANTHER" id="PTHR47947">
    <property type="entry name" value="CYTOCHROME P450 82C3-RELATED"/>
    <property type="match status" value="1"/>
</dbReference>
<keyword evidence="6" id="KW-0472">Membrane</keyword>
<evidence type="ECO:0000256" key="2">
    <source>
        <dbReference type="ARBA" id="ARBA00022723"/>
    </source>
</evidence>
<evidence type="ECO:0000256" key="3">
    <source>
        <dbReference type="ARBA" id="ARBA00023002"/>
    </source>
</evidence>
<evidence type="ECO:0000313" key="8">
    <source>
        <dbReference type="Proteomes" id="UP000737018"/>
    </source>
</evidence>
<evidence type="ECO:0000256" key="5">
    <source>
        <dbReference type="ARBA" id="ARBA00023033"/>
    </source>
</evidence>
<dbReference type="InterPro" id="IPR036396">
    <property type="entry name" value="Cyt_P450_sf"/>
</dbReference>
<keyword evidence="5" id="KW-0503">Monooxygenase</keyword>
<accession>A0A8J4QJ49</accession>
<dbReference type="InterPro" id="IPR001128">
    <property type="entry name" value="Cyt_P450"/>
</dbReference>
<dbReference type="Pfam" id="PF00067">
    <property type="entry name" value="p450"/>
    <property type="match status" value="1"/>
</dbReference>
<dbReference type="GO" id="GO:0005506">
    <property type="term" value="F:iron ion binding"/>
    <property type="evidence" value="ECO:0007669"/>
    <property type="project" value="InterPro"/>
</dbReference>
<evidence type="ECO:0000256" key="1">
    <source>
        <dbReference type="ARBA" id="ARBA00022617"/>
    </source>
</evidence>
<evidence type="ECO:0000256" key="6">
    <source>
        <dbReference type="SAM" id="Phobius"/>
    </source>
</evidence>
<dbReference type="Gene3D" id="1.10.630.10">
    <property type="entry name" value="Cytochrome P450"/>
    <property type="match status" value="1"/>
</dbReference>
<protein>
    <recommendedName>
        <fullName evidence="9">Cytochrome P450</fullName>
    </recommendedName>
</protein>
<dbReference type="InterPro" id="IPR050651">
    <property type="entry name" value="Plant_Cytochrome_P450_Monoox"/>
</dbReference>
<reference evidence="7" key="1">
    <citation type="submission" date="2020-03" db="EMBL/GenBank/DDBJ databases">
        <title>Castanea mollissima Vanexum genome sequencing.</title>
        <authorList>
            <person name="Staton M."/>
        </authorList>
    </citation>
    <scope>NUCLEOTIDE SEQUENCE</scope>
    <source>
        <tissue evidence="7">Leaf</tissue>
    </source>
</reference>
<comment type="caution">
    <text evidence="7">The sequence shown here is derived from an EMBL/GenBank/DDBJ whole genome shotgun (WGS) entry which is preliminary data.</text>
</comment>
<dbReference type="GO" id="GO:0004497">
    <property type="term" value="F:monooxygenase activity"/>
    <property type="evidence" value="ECO:0007669"/>
    <property type="project" value="UniProtKB-KW"/>
</dbReference>
<dbReference type="PRINTS" id="PR00463">
    <property type="entry name" value="EP450I"/>
</dbReference>
<dbReference type="GO" id="GO:0020037">
    <property type="term" value="F:heme binding"/>
    <property type="evidence" value="ECO:0007669"/>
    <property type="project" value="InterPro"/>
</dbReference>
<dbReference type="InterPro" id="IPR002401">
    <property type="entry name" value="Cyt_P450_E_grp-I"/>
</dbReference>
<sequence length="358" mass="40017">MDFLSPSLYSSIAGLTAIILFSHYLLKRSRVGLAKTVPIAPGAWPVIGHLPLLGGTQPPHLTLGAMADKYGPLFTIKLGLHPALVVSSWDMAKECFTTNDLAVSSRPSLVGAKHMGYNYAMFGFAPHGPYWRELRKIITLELLSTRRLDQLAYIRVSEVEMFLKGLYKLWTKEKNGSGQILVELKQWFGDMSLNVILRMIAGKRYFGVNHDAVHEKEARCCQKAVRDFFNLLGLFVVSDAIPYLRWLDLGGHEKAMKRTAKEIDNILGEWLEEHKRQRAFGETKEQDFMDVMLSVTDGADLGGYDPDIVNKATCLNLIAGGNDTIVVDMTESFGLTNLKATPLEVLITPRLHLTSFMD</sequence>
<evidence type="ECO:0008006" key="9">
    <source>
        <dbReference type="Google" id="ProtNLM"/>
    </source>
</evidence>
<feature type="transmembrane region" description="Helical" evidence="6">
    <location>
        <begin position="6"/>
        <end position="26"/>
    </location>
</feature>
<dbReference type="EMBL" id="JRKL02004491">
    <property type="protein sequence ID" value="KAF3952476.1"/>
    <property type="molecule type" value="Genomic_DNA"/>
</dbReference>
<proteinExistence type="predicted"/>
<dbReference type="GO" id="GO:0016705">
    <property type="term" value="F:oxidoreductase activity, acting on paired donors, with incorporation or reduction of molecular oxygen"/>
    <property type="evidence" value="ECO:0007669"/>
    <property type="project" value="InterPro"/>
</dbReference>
<dbReference type="OrthoDB" id="2789670at2759"/>
<keyword evidence="4" id="KW-0408">Iron</keyword>
<keyword evidence="1" id="KW-0349">Heme</keyword>
<dbReference type="PANTHER" id="PTHR47947:SF49">
    <property type="entry name" value="CYTOCHROME P450 FAMILY PROTEIN"/>
    <property type="match status" value="1"/>
</dbReference>
<organism evidence="7 8">
    <name type="scientific">Castanea mollissima</name>
    <name type="common">Chinese chestnut</name>
    <dbReference type="NCBI Taxonomy" id="60419"/>
    <lineage>
        <taxon>Eukaryota</taxon>
        <taxon>Viridiplantae</taxon>
        <taxon>Streptophyta</taxon>
        <taxon>Embryophyta</taxon>
        <taxon>Tracheophyta</taxon>
        <taxon>Spermatophyta</taxon>
        <taxon>Magnoliopsida</taxon>
        <taxon>eudicotyledons</taxon>
        <taxon>Gunneridae</taxon>
        <taxon>Pentapetalae</taxon>
        <taxon>rosids</taxon>
        <taxon>fabids</taxon>
        <taxon>Fagales</taxon>
        <taxon>Fagaceae</taxon>
        <taxon>Castanea</taxon>
    </lineage>
</organism>
<keyword evidence="6" id="KW-0812">Transmembrane</keyword>
<keyword evidence="8" id="KW-1185">Reference proteome</keyword>
<keyword evidence="2" id="KW-0479">Metal-binding</keyword>